<dbReference type="PANTHER" id="PTHR33546:SF1">
    <property type="entry name" value="LARGE, MULTIFUNCTIONAL SECRETED PROTEIN"/>
    <property type="match status" value="1"/>
</dbReference>
<proteinExistence type="predicted"/>
<accession>A0A382J3V6</accession>
<dbReference type="Pfam" id="PF23500">
    <property type="entry name" value="DUF7133"/>
    <property type="match status" value="1"/>
</dbReference>
<dbReference type="SUPFAM" id="SSF50952">
    <property type="entry name" value="Soluble quinoprotein glucose dehydrogenase"/>
    <property type="match status" value="1"/>
</dbReference>
<dbReference type="AlphaFoldDB" id="A0A382J3V6"/>
<feature type="non-terminal residue" evidence="2">
    <location>
        <position position="1"/>
    </location>
</feature>
<dbReference type="InterPro" id="IPR055557">
    <property type="entry name" value="DUF7133"/>
</dbReference>
<sequence>MRRVFYLFLLSLVAYPVAADEKSEKFGEKLKPFVENFKGRGALTDASNPMPPAETVKNFKLADGLAMQVVAHEPAVAQPLNMYFDERGRMWVTQYLQYPFPAGVKILEYDKYLRAIFDKVPPPPPNHFRGKDKITIHEDTDGDGVFDKHKTFLDGLNMARSVITGRGGAWVLMPPYLLFYPDKNGDDVPDDNPEVHLSGFGLEDTHSGANSLRWGPDGWIYGAHGSTCTAEIQGIKFLGQAIWRYHPPTKRFEVFAEGGGNTYCL</sequence>
<dbReference type="PANTHER" id="PTHR33546">
    <property type="entry name" value="LARGE, MULTIFUNCTIONAL SECRETED PROTEIN-RELATED"/>
    <property type="match status" value="1"/>
</dbReference>
<name>A0A382J3V6_9ZZZZ</name>
<dbReference type="Gene3D" id="2.120.10.30">
    <property type="entry name" value="TolB, C-terminal domain"/>
    <property type="match status" value="1"/>
</dbReference>
<protein>
    <recommendedName>
        <fullName evidence="1">DUF7133 domain-containing protein</fullName>
    </recommendedName>
</protein>
<evidence type="ECO:0000259" key="1">
    <source>
        <dbReference type="Pfam" id="PF23500"/>
    </source>
</evidence>
<evidence type="ECO:0000313" key="2">
    <source>
        <dbReference type="EMBL" id="SVC06235.1"/>
    </source>
</evidence>
<dbReference type="InterPro" id="IPR011042">
    <property type="entry name" value="6-blade_b-propeller_TolB-like"/>
</dbReference>
<dbReference type="EMBL" id="UINC01071382">
    <property type="protein sequence ID" value="SVC06235.1"/>
    <property type="molecule type" value="Genomic_DNA"/>
</dbReference>
<feature type="non-terminal residue" evidence="2">
    <location>
        <position position="265"/>
    </location>
</feature>
<reference evidence="2" key="1">
    <citation type="submission" date="2018-05" db="EMBL/GenBank/DDBJ databases">
        <authorList>
            <person name="Lanie J.A."/>
            <person name="Ng W.-L."/>
            <person name="Kazmierczak K.M."/>
            <person name="Andrzejewski T.M."/>
            <person name="Davidsen T.M."/>
            <person name="Wayne K.J."/>
            <person name="Tettelin H."/>
            <person name="Glass J.I."/>
            <person name="Rusch D."/>
            <person name="Podicherti R."/>
            <person name="Tsui H.-C.T."/>
            <person name="Winkler M.E."/>
        </authorList>
    </citation>
    <scope>NUCLEOTIDE SEQUENCE</scope>
</reference>
<organism evidence="2">
    <name type="scientific">marine metagenome</name>
    <dbReference type="NCBI Taxonomy" id="408172"/>
    <lineage>
        <taxon>unclassified sequences</taxon>
        <taxon>metagenomes</taxon>
        <taxon>ecological metagenomes</taxon>
    </lineage>
</organism>
<gene>
    <name evidence="2" type="ORF">METZ01_LOCUS259089</name>
</gene>
<dbReference type="InterPro" id="IPR011041">
    <property type="entry name" value="Quinoprot_gluc/sorb_DH_b-prop"/>
</dbReference>
<feature type="domain" description="DUF7133" evidence="1">
    <location>
        <begin position="52"/>
        <end position="264"/>
    </location>
</feature>